<dbReference type="GO" id="GO:0016788">
    <property type="term" value="F:hydrolase activity, acting on ester bonds"/>
    <property type="evidence" value="ECO:0007669"/>
    <property type="project" value="UniProtKB-ARBA"/>
</dbReference>
<dbReference type="SUPFAM" id="SSF52266">
    <property type="entry name" value="SGNH hydrolase"/>
    <property type="match status" value="1"/>
</dbReference>
<protein>
    <submittedName>
        <fullName evidence="1">Uncharacterized protein</fullName>
    </submittedName>
</protein>
<dbReference type="EMBL" id="CP019082">
    <property type="protein sequence ID" value="APW58765.1"/>
    <property type="molecule type" value="Genomic_DNA"/>
</dbReference>
<dbReference type="RefSeq" id="WP_076343037.1">
    <property type="nucleotide sequence ID" value="NZ_CP019082.1"/>
</dbReference>
<reference evidence="2" key="1">
    <citation type="submission" date="2016-12" db="EMBL/GenBank/DDBJ databases">
        <title>Comparative genomics of four Isosphaeraceae planctomycetes: a common pool of plasmids and glycoside hydrolase genes.</title>
        <authorList>
            <person name="Ivanova A."/>
        </authorList>
    </citation>
    <scope>NUCLEOTIDE SEQUENCE [LARGE SCALE GENOMIC DNA]</scope>
    <source>
        <strain evidence="2">PX4</strain>
    </source>
</reference>
<dbReference type="OrthoDB" id="8480707at2"/>
<dbReference type="InterPro" id="IPR036514">
    <property type="entry name" value="SGNH_hydro_sf"/>
</dbReference>
<proteinExistence type="predicted"/>
<dbReference type="Proteomes" id="UP000186309">
    <property type="component" value="Chromosome"/>
</dbReference>
<name>A0A1U7CIJ8_9BACT</name>
<dbReference type="STRING" id="1387353.BSF38_00169"/>
<sequence length="392" mass="43208">MSRPLIQTIRRAAAALRTTWLLLGLTLLLLLALELGLRGVFQLKDRVAKPTVPDARVIRDGYAGAAWPIDHARELEALAARWEPYVYFRQQPFAGKTITIDDLGRRAVWRPPVSDSGRPPVKILMLGGSSLWGYGARDDQTIPSLLARSLDERGVAAEIRNLSEIGYVNTQELVALVRELQEGYRPDVVLFYDGVNDTTSALLAGKPTLTTNEVNRVREFNLLQSPGRLTAALIGRLVADSALERLAESIGRRFLGAPATAHPALATADPAVLARGVVDGYRANIAIVDALAKEYGFRPLFVWQPVVFSKAKPVPFEQEEAAKYAWTAPIFAEVARVIQNAADLRARRDFVDLSDVFREADDLVFIDYCHTTEAGNAQIAEAVLPHILELPR</sequence>
<dbReference type="Gene3D" id="3.40.50.1110">
    <property type="entry name" value="SGNH hydrolase"/>
    <property type="match status" value="1"/>
</dbReference>
<organism evidence="1 2">
    <name type="scientific">Paludisphaera borealis</name>
    <dbReference type="NCBI Taxonomy" id="1387353"/>
    <lineage>
        <taxon>Bacteria</taxon>
        <taxon>Pseudomonadati</taxon>
        <taxon>Planctomycetota</taxon>
        <taxon>Planctomycetia</taxon>
        <taxon>Isosphaerales</taxon>
        <taxon>Isosphaeraceae</taxon>
        <taxon>Paludisphaera</taxon>
    </lineage>
</organism>
<keyword evidence="2" id="KW-1185">Reference proteome</keyword>
<evidence type="ECO:0000313" key="1">
    <source>
        <dbReference type="EMBL" id="APW58765.1"/>
    </source>
</evidence>
<dbReference type="AlphaFoldDB" id="A0A1U7CIJ8"/>
<gene>
    <name evidence="1" type="ORF">BSF38_00169</name>
</gene>
<dbReference type="KEGG" id="pbor:BSF38_00169"/>
<accession>A0A1U7CIJ8</accession>
<evidence type="ECO:0000313" key="2">
    <source>
        <dbReference type="Proteomes" id="UP000186309"/>
    </source>
</evidence>